<dbReference type="AlphaFoldDB" id="A0A3B0W3S7"/>
<dbReference type="InterPro" id="IPR036188">
    <property type="entry name" value="FAD/NAD-bd_sf"/>
</dbReference>
<dbReference type="Gene3D" id="3.90.660.10">
    <property type="match status" value="1"/>
</dbReference>
<evidence type="ECO:0000259" key="1">
    <source>
        <dbReference type="Pfam" id="PF01593"/>
    </source>
</evidence>
<dbReference type="Pfam" id="PF13450">
    <property type="entry name" value="NAD_binding_8"/>
    <property type="match status" value="1"/>
</dbReference>
<reference evidence="2" key="1">
    <citation type="submission" date="2018-06" db="EMBL/GenBank/DDBJ databases">
        <authorList>
            <person name="Zhirakovskaya E."/>
        </authorList>
    </citation>
    <scope>NUCLEOTIDE SEQUENCE</scope>
</reference>
<dbReference type="SUPFAM" id="SSF51905">
    <property type="entry name" value="FAD/NAD(P)-binding domain"/>
    <property type="match status" value="1"/>
</dbReference>
<sequence length="329" mass="35520">MIEDVLIVGAGLAGLMAAQRVQAMGKTAVILEKAPTVGGRLATWPLGSGQADAGAQFFTVREPEFQKFVSDWQEKELVFEWSRGWADGSLLDGAEDGFPRYAAKAGMTTVAQHLAQNLTVHVQTELVEIKQIGNGWEVVTGDGRSYKVPALILTPPVPQSLALLDAGDVPLTANDRTALEKIEYAPSLTGLFWIEGGVMLPPPGAIQQPNETISWIADNQQKGVSPKATILTAQANPTVSQLWYEAPNNELLGMFVGELRPFLHKNSTIKAHHIHRWRYALPTVLHPQRTLLAANLPPLAFAGDAFNGPRVEGAVLSGLTAVKLFIPSK</sequence>
<dbReference type="PANTHER" id="PTHR16128:SF5">
    <property type="entry name" value="FAD_NAD(P)-BINDING OXIDOREDUCTASE FAMILY PROTEIN"/>
    <property type="match status" value="1"/>
</dbReference>
<dbReference type="InterPro" id="IPR002937">
    <property type="entry name" value="Amino_oxidase"/>
</dbReference>
<accession>A0A3B0W3S7</accession>
<dbReference type="EMBL" id="UOEU01000734">
    <property type="protein sequence ID" value="VAW39256.1"/>
    <property type="molecule type" value="Genomic_DNA"/>
</dbReference>
<protein>
    <recommendedName>
        <fullName evidence="1">Amine oxidase domain-containing protein</fullName>
    </recommendedName>
</protein>
<proteinExistence type="predicted"/>
<evidence type="ECO:0000313" key="2">
    <source>
        <dbReference type="EMBL" id="VAW39256.1"/>
    </source>
</evidence>
<dbReference type="Pfam" id="PF01593">
    <property type="entry name" value="Amino_oxidase"/>
    <property type="match status" value="1"/>
</dbReference>
<dbReference type="Gene3D" id="3.50.50.60">
    <property type="entry name" value="FAD/NAD(P)-binding domain"/>
    <property type="match status" value="1"/>
</dbReference>
<dbReference type="PANTHER" id="PTHR16128">
    <property type="entry name" value="FAD/NAD(P)-BINDING OXIDOREDUCTASE FAMILY PROTEIN"/>
    <property type="match status" value="1"/>
</dbReference>
<organism evidence="2">
    <name type="scientific">hydrothermal vent metagenome</name>
    <dbReference type="NCBI Taxonomy" id="652676"/>
    <lineage>
        <taxon>unclassified sequences</taxon>
        <taxon>metagenomes</taxon>
        <taxon>ecological metagenomes</taxon>
    </lineage>
</organism>
<feature type="domain" description="Amine oxidase" evidence="1">
    <location>
        <begin position="102"/>
        <end position="322"/>
    </location>
</feature>
<gene>
    <name evidence="2" type="ORF">MNBD_CHLOROFLEXI01-348</name>
</gene>
<dbReference type="GO" id="GO:0016491">
    <property type="term" value="F:oxidoreductase activity"/>
    <property type="evidence" value="ECO:0007669"/>
    <property type="project" value="InterPro"/>
</dbReference>
<name>A0A3B0W3S7_9ZZZZ</name>